<protein>
    <submittedName>
        <fullName evidence="1">Uncharacterized protein</fullName>
    </submittedName>
</protein>
<evidence type="ECO:0000313" key="1">
    <source>
        <dbReference type="EMBL" id="KAI8525292.1"/>
    </source>
</evidence>
<dbReference type="Proteomes" id="UP001062846">
    <property type="component" value="Chromosome 13"/>
</dbReference>
<gene>
    <name evidence="1" type="ORF">RHMOL_Rhmol13G0219600</name>
</gene>
<evidence type="ECO:0000313" key="2">
    <source>
        <dbReference type="Proteomes" id="UP001062846"/>
    </source>
</evidence>
<sequence length="242" mass="27254">MVQRLYALEYAIDVRFPDKSDVFSFGVLFLEIVLRSSRKRPDARAERRHLVQWSGLGGYAPCSMVRIPAAASLARLAELQKQLASHGLFDVHVKATGDIHIDDHHTNEDVAIAIGTALLHELGDRKGINQFGEFSAPLDEALIHVSLVFTLEIIRRLVSDIAMKWSKLLRTSAIETKFMGFDLGTIMFTMEKGQDSLEVPELKFFDDEEILLLNYFSRSPKMIEIADNASPTKDNGHLKDEL</sequence>
<organism evidence="1 2">
    <name type="scientific">Rhododendron molle</name>
    <name type="common">Chinese azalea</name>
    <name type="synonym">Azalea mollis</name>
    <dbReference type="NCBI Taxonomy" id="49168"/>
    <lineage>
        <taxon>Eukaryota</taxon>
        <taxon>Viridiplantae</taxon>
        <taxon>Streptophyta</taxon>
        <taxon>Embryophyta</taxon>
        <taxon>Tracheophyta</taxon>
        <taxon>Spermatophyta</taxon>
        <taxon>Magnoliopsida</taxon>
        <taxon>eudicotyledons</taxon>
        <taxon>Gunneridae</taxon>
        <taxon>Pentapetalae</taxon>
        <taxon>asterids</taxon>
        <taxon>Ericales</taxon>
        <taxon>Ericaceae</taxon>
        <taxon>Ericoideae</taxon>
        <taxon>Rhodoreae</taxon>
        <taxon>Rhododendron</taxon>
    </lineage>
</organism>
<keyword evidence="2" id="KW-1185">Reference proteome</keyword>
<proteinExistence type="predicted"/>
<reference evidence="1" key="1">
    <citation type="submission" date="2022-02" db="EMBL/GenBank/DDBJ databases">
        <title>Plant Genome Project.</title>
        <authorList>
            <person name="Zhang R.-G."/>
        </authorList>
    </citation>
    <scope>NUCLEOTIDE SEQUENCE</scope>
    <source>
        <strain evidence="1">AT1</strain>
    </source>
</reference>
<accession>A0ACC0L9R0</accession>
<name>A0ACC0L9R0_RHOML</name>
<dbReference type="EMBL" id="CM046400">
    <property type="protein sequence ID" value="KAI8525292.1"/>
    <property type="molecule type" value="Genomic_DNA"/>
</dbReference>
<comment type="caution">
    <text evidence="1">The sequence shown here is derived from an EMBL/GenBank/DDBJ whole genome shotgun (WGS) entry which is preliminary data.</text>
</comment>